<evidence type="ECO:0000256" key="1">
    <source>
        <dbReference type="ARBA" id="ARBA00022741"/>
    </source>
</evidence>
<keyword evidence="5" id="KW-0808">Transferase</keyword>
<evidence type="ECO:0000256" key="2">
    <source>
        <dbReference type="ARBA" id="ARBA00022840"/>
    </source>
</evidence>
<dbReference type="InterPro" id="IPR008271">
    <property type="entry name" value="Ser/Thr_kinase_AS"/>
</dbReference>
<protein>
    <submittedName>
        <fullName evidence="5">Protein kinase domain protein</fullName>
    </submittedName>
</protein>
<dbReference type="PROSITE" id="PS50011">
    <property type="entry name" value="PROTEIN_KINASE_DOM"/>
    <property type="match status" value="1"/>
</dbReference>
<dbReference type="InterPro" id="IPR017441">
    <property type="entry name" value="Protein_kinase_ATP_BS"/>
</dbReference>
<dbReference type="PROSITE" id="PS00107">
    <property type="entry name" value="PROTEIN_KINASE_ATP"/>
    <property type="match status" value="1"/>
</dbReference>
<dbReference type="GO" id="GO:0005524">
    <property type="term" value="F:ATP binding"/>
    <property type="evidence" value="ECO:0007669"/>
    <property type="project" value="UniProtKB-UniRule"/>
</dbReference>
<dbReference type="Pfam" id="PF00069">
    <property type="entry name" value="Pkinase"/>
    <property type="match status" value="1"/>
</dbReference>
<organism evidence="5">
    <name type="scientific">Terrestrivirus sp</name>
    <dbReference type="NCBI Taxonomy" id="2487775"/>
    <lineage>
        <taxon>Viruses</taxon>
        <taxon>Varidnaviria</taxon>
        <taxon>Bamfordvirae</taxon>
        <taxon>Nucleocytoviricota</taxon>
        <taxon>Megaviricetes</taxon>
        <taxon>Imitervirales</taxon>
        <taxon>Mimiviridae</taxon>
        <taxon>Klosneuvirinae</taxon>
    </lineage>
</organism>
<keyword evidence="1 3" id="KW-0547">Nucleotide-binding</keyword>
<keyword evidence="5" id="KW-0418">Kinase</keyword>
<dbReference type="InterPro" id="IPR000719">
    <property type="entry name" value="Prot_kinase_dom"/>
</dbReference>
<keyword evidence="2 3" id="KW-0067">ATP-binding</keyword>
<dbReference type="InterPro" id="IPR011009">
    <property type="entry name" value="Kinase-like_dom_sf"/>
</dbReference>
<dbReference type="Gene3D" id="1.10.510.10">
    <property type="entry name" value="Transferase(Phosphotransferase) domain 1"/>
    <property type="match status" value="1"/>
</dbReference>
<dbReference type="GO" id="GO:0004674">
    <property type="term" value="F:protein serine/threonine kinase activity"/>
    <property type="evidence" value="ECO:0007669"/>
    <property type="project" value="TreeGrafter"/>
</dbReference>
<sequence length="364" mass="41760">MLTKDDIFKIEENALKLNTDKINASIMDDAIRQKFYDIVKIDSVLTYDEVFLLADNILIMVNKDIIGKGAFGTVFGGEMYKLSDSTRIDIAIKKVKPNSDIKEEICVLKQLNCDENLLCYYEYFEHKGNGYIITRFVKDQKDLSNFINELHKTGVTNENIKSVIRVMINIASVLQIIHNKNIVHRDIKPPNILINMDTKMITLIDFGISCQTCDSDSCKNICVNCKDIDSQSGTMYYMAPEIMKGACFDIINYKSTDIYSLGIVFYELLTGHPPLFNKNFQLIQIMFQVCSRKDKLVCSNTNINNTILTELTNMINDMTKPDDEVDGLCIIPNRLNISEVIERLNYINSIQNAGKRYKFKKYEK</sequence>
<evidence type="ECO:0000259" key="4">
    <source>
        <dbReference type="PROSITE" id="PS50011"/>
    </source>
</evidence>
<dbReference type="CDD" id="cd14014">
    <property type="entry name" value="STKc_PknB_like"/>
    <property type="match status" value="1"/>
</dbReference>
<proteinExistence type="predicted"/>
<dbReference type="EMBL" id="MK071979">
    <property type="protein sequence ID" value="AYV75243.1"/>
    <property type="molecule type" value="Genomic_DNA"/>
</dbReference>
<dbReference type="PANTHER" id="PTHR44167">
    <property type="entry name" value="OVARIAN-SPECIFIC SERINE/THREONINE-PROTEIN KINASE LOK-RELATED"/>
    <property type="match status" value="1"/>
</dbReference>
<dbReference type="PROSITE" id="PS00108">
    <property type="entry name" value="PROTEIN_KINASE_ST"/>
    <property type="match status" value="1"/>
</dbReference>
<dbReference type="PANTHER" id="PTHR44167:SF24">
    <property type="entry name" value="SERINE_THREONINE-PROTEIN KINASE CHK2"/>
    <property type="match status" value="1"/>
</dbReference>
<feature type="domain" description="Protein kinase" evidence="4">
    <location>
        <begin position="60"/>
        <end position="347"/>
    </location>
</feature>
<dbReference type="SMART" id="SM00220">
    <property type="entry name" value="S_TKc"/>
    <property type="match status" value="1"/>
</dbReference>
<gene>
    <name evidence="5" type="ORF">Terrestrivirus1_117</name>
</gene>
<dbReference type="SUPFAM" id="SSF56112">
    <property type="entry name" value="Protein kinase-like (PK-like)"/>
    <property type="match status" value="1"/>
</dbReference>
<accession>A0A3G4ZNQ8</accession>
<reference evidence="5" key="1">
    <citation type="submission" date="2018-10" db="EMBL/GenBank/DDBJ databases">
        <title>Hidden diversity of soil giant viruses.</title>
        <authorList>
            <person name="Schulz F."/>
            <person name="Alteio L."/>
            <person name="Goudeau D."/>
            <person name="Ryan E.M."/>
            <person name="Malmstrom R.R."/>
            <person name="Blanchard J."/>
            <person name="Woyke T."/>
        </authorList>
    </citation>
    <scope>NUCLEOTIDE SEQUENCE</scope>
    <source>
        <strain evidence="5">TEV1</strain>
    </source>
</reference>
<dbReference type="Gene3D" id="3.30.200.20">
    <property type="entry name" value="Phosphorylase Kinase, domain 1"/>
    <property type="match status" value="1"/>
</dbReference>
<name>A0A3G4ZNQ8_9VIRU</name>
<feature type="binding site" evidence="3">
    <location>
        <position position="94"/>
    </location>
    <ligand>
        <name>ATP</name>
        <dbReference type="ChEBI" id="CHEBI:30616"/>
    </ligand>
</feature>
<evidence type="ECO:0000313" key="5">
    <source>
        <dbReference type="EMBL" id="AYV75243.1"/>
    </source>
</evidence>
<evidence type="ECO:0000256" key="3">
    <source>
        <dbReference type="PROSITE-ProRule" id="PRU10141"/>
    </source>
</evidence>